<gene>
    <name evidence="1" type="ORF">ABB55_14385</name>
</gene>
<proteinExistence type="predicted"/>
<keyword evidence="2" id="KW-1185">Reference proteome</keyword>
<dbReference type="RefSeq" id="WP_054359418.1">
    <property type="nucleotide sequence ID" value="NZ_LJYW01000001.1"/>
</dbReference>
<dbReference type="SUPFAM" id="SSF50494">
    <property type="entry name" value="Trypsin-like serine proteases"/>
    <property type="match status" value="1"/>
</dbReference>
<comment type="caution">
    <text evidence="1">The sequence shown here is derived from an EMBL/GenBank/DDBJ whole genome shotgun (WGS) entry which is preliminary data.</text>
</comment>
<dbReference type="EMBL" id="LJYW01000001">
    <property type="protein sequence ID" value="KPL53253.1"/>
    <property type="molecule type" value="Genomic_DNA"/>
</dbReference>
<evidence type="ECO:0000313" key="1">
    <source>
        <dbReference type="EMBL" id="KPL53253.1"/>
    </source>
</evidence>
<dbReference type="SUPFAM" id="SSF52540">
    <property type="entry name" value="P-loop containing nucleoside triphosphate hydrolases"/>
    <property type="match status" value="1"/>
</dbReference>
<name>A0A0P6W7A8_9HYPH</name>
<evidence type="ECO:0000313" key="2">
    <source>
        <dbReference type="Proteomes" id="UP000048984"/>
    </source>
</evidence>
<dbReference type="InterPro" id="IPR043504">
    <property type="entry name" value="Peptidase_S1_PA_chymotrypsin"/>
</dbReference>
<dbReference type="Pfam" id="PF13365">
    <property type="entry name" value="Trypsin_2"/>
    <property type="match status" value="1"/>
</dbReference>
<sequence length="704" mass="75562">MPVIDQDPPNSAAALGGSLSDRLLAALKGRVLVASRENFVQIYNTFVDRRPGDALRFQVIAARRQKRQPIADPDERTLADIEAALQEAKDAGFLEDFITTFGDRLIGPGITGGGLLETAKVLATAGSRDTNARDSVTTSLQAIVTAEPFRNPLLSAQGMMIARRRCCRIVVQAGPGNRITGSGFLIGPRLVLTNWHVVQSLLATRAGPAVPAGAFEATPGSDTKLSVDFDFTAGPSDSQGGPTSIRASRDWLVCASPAHPSEHGAHEGQPGWPNDPKDLAGFDDFAVIELDRAVGYERGFYNIVEMPLPPLNGRILVFHHPGTFMMRLSTGTLGATPPIRQAFNLPAGFDARVLHDANTIGGSSGGLVLNWDMQPVALHQAGLRYFPIASEHDDAGRPLKTAEINAAIPIERVVAVAMGAILARMGERKLPTYVTGRNSLGLLEAKPLIGRLVLQDSILRARDGKVRIIIVRPGFSQADRRVLSRVGKSFTARILEALLPPAEHRVVCVSAERFRNDAATTARALIDAVGVGKGATSVPAPAPAAAGPAQNSSTELIDQVNPSAGAVRDLFIREAGNGVFWLVIDDLEKFNVPDTSTQAFLEQLYREIAVHPHLRLVLIGVTDPDLAALRGIDPEAKWEEQLASHLDKKDVESWLRRRLDDPSPEMTRVFAGALVSASCRRTPESPSVAVADMISSDVEPEFSP</sequence>
<reference evidence="1 2" key="1">
    <citation type="submission" date="2015-09" db="EMBL/GenBank/DDBJ databases">
        <authorList>
            <person name="Jackson K.R."/>
            <person name="Lunt B.L."/>
            <person name="Fisher J.N.B."/>
            <person name="Gardner A.V."/>
            <person name="Bailey M.E."/>
            <person name="Deus L.M."/>
            <person name="Earl A.S."/>
            <person name="Gibby P.D."/>
            <person name="Hartmann K.A."/>
            <person name="Liu J.E."/>
            <person name="Manci A.M."/>
            <person name="Nielsen D.A."/>
            <person name="Solomon M.B."/>
            <person name="Breakwell D.P."/>
            <person name="Burnett S.H."/>
            <person name="Grose J.H."/>
        </authorList>
    </citation>
    <scope>NUCLEOTIDE SEQUENCE [LARGE SCALE GENOMIC DNA]</scope>
    <source>
        <strain evidence="1 2">16</strain>
    </source>
</reference>
<evidence type="ECO:0008006" key="3">
    <source>
        <dbReference type="Google" id="ProtNLM"/>
    </source>
</evidence>
<protein>
    <recommendedName>
        <fullName evidence="3">Serine protease</fullName>
    </recommendedName>
</protein>
<dbReference type="STRING" id="665126.ABB55_14385"/>
<dbReference type="InterPro" id="IPR027417">
    <property type="entry name" value="P-loop_NTPase"/>
</dbReference>
<dbReference type="Gene3D" id="2.40.10.10">
    <property type="entry name" value="Trypsin-like serine proteases"/>
    <property type="match status" value="2"/>
</dbReference>
<dbReference type="AlphaFoldDB" id="A0A0P6W7A8"/>
<organism evidence="1 2">
    <name type="scientific">Prosthecodimorpha hirschii</name>
    <dbReference type="NCBI Taxonomy" id="665126"/>
    <lineage>
        <taxon>Bacteria</taxon>
        <taxon>Pseudomonadati</taxon>
        <taxon>Pseudomonadota</taxon>
        <taxon>Alphaproteobacteria</taxon>
        <taxon>Hyphomicrobiales</taxon>
        <taxon>Ancalomicrobiaceae</taxon>
        <taxon>Prosthecodimorpha</taxon>
    </lineage>
</organism>
<dbReference type="Proteomes" id="UP000048984">
    <property type="component" value="Unassembled WGS sequence"/>
</dbReference>
<dbReference type="InterPro" id="IPR009003">
    <property type="entry name" value="Peptidase_S1_PA"/>
</dbReference>
<accession>A0A0P6W7A8</accession>
<reference evidence="1 2" key="2">
    <citation type="submission" date="2015-10" db="EMBL/GenBank/DDBJ databases">
        <title>Draft Genome Sequence of Prosthecomicrobium hirschii ATCC 27832.</title>
        <authorList>
            <person name="Daniel J."/>
            <person name="Givan S.A."/>
            <person name="Brun Y.V."/>
            <person name="Brown P.J."/>
        </authorList>
    </citation>
    <scope>NUCLEOTIDE SEQUENCE [LARGE SCALE GENOMIC DNA]</scope>
    <source>
        <strain evidence="1 2">16</strain>
    </source>
</reference>